<reference evidence="1 2" key="1">
    <citation type="submission" date="2019-08" db="EMBL/GenBank/DDBJ databases">
        <authorList>
            <person name="Shi S."/>
        </authorList>
    </citation>
    <scope>NUCLEOTIDE SEQUENCE [LARGE SCALE GENOMIC DNA]</scope>
    <source>
        <strain evidence="1 2">GY10130</strain>
    </source>
</reference>
<comment type="caution">
    <text evidence="1">The sequence shown here is derived from an EMBL/GenBank/DDBJ whole genome shotgun (WGS) entry which is preliminary data.</text>
</comment>
<dbReference type="Proteomes" id="UP000321926">
    <property type="component" value="Unassembled WGS sequence"/>
</dbReference>
<evidence type="ECO:0000313" key="2">
    <source>
        <dbReference type="Proteomes" id="UP000321926"/>
    </source>
</evidence>
<evidence type="ECO:0000313" key="1">
    <source>
        <dbReference type="EMBL" id="TXK23272.1"/>
    </source>
</evidence>
<accession>A0A5C8IQS9</accession>
<feature type="non-terminal residue" evidence="1">
    <location>
        <position position="1"/>
    </location>
</feature>
<keyword evidence="2" id="KW-1185">Reference proteome</keyword>
<name>A0A5C8IQS9_9BACT</name>
<sequence>SFPRFKAINFQFKSWSNFTEVLYWEHVDQFKVNLFKYFSGYKDFQLVDKMVQDQRTVIANFIVESFEIEIFGQNKPSQEQYAYRHMVVEYYLLLSKGNKFRQTIRELKDQGFKTEPAFAHALGLEGDPYLELLKYEEKLKPYLPTKAKKHFNAF</sequence>
<dbReference type="EMBL" id="VRTY01000150">
    <property type="protein sequence ID" value="TXK23272.1"/>
    <property type="molecule type" value="Genomic_DNA"/>
</dbReference>
<gene>
    <name evidence="1" type="ORF">FVR03_22840</name>
</gene>
<organism evidence="1 2">
    <name type="scientific">Pontibacter qinzhouensis</name>
    <dbReference type="NCBI Taxonomy" id="2603253"/>
    <lineage>
        <taxon>Bacteria</taxon>
        <taxon>Pseudomonadati</taxon>
        <taxon>Bacteroidota</taxon>
        <taxon>Cytophagia</taxon>
        <taxon>Cytophagales</taxon>
        <taxon>Hymenobacteraceae</taxon>
        <taxon>Pontibacter</taxon>
    </lineage>
</organism>
<dbReference type="InterPro" id="IPR025365">
    <property type="entry name" value="DUF4269"/>
</dbReference>
<dbReference type="AlphaFoldDB" id="A0A5C8IQS9"/>
<dbReference type="Pfam" id="PF14091">
    <property type="entry name" value="DUF4269"/>
    <property type="match status" value="1"/>
</dbReference>
<dbReference type="RefSeq" id="WP_147924097.1">
    <property type="nucleotide sequence ID" value="NZ_VRTY01000150.1"/>
</dbReference>
<protein>
    <submittedName>
        <fullName evidence="1">DUF4269 domain-containing protein</fullName>
    </submittedName>
</protein>
<proteinExistence type="predicted"/>
<dbReference type="OrthoDB" id="6402248at2"/>